<dbReference type="Gene3D" id="3.40.30.10">
    <property type="entry name" value="Glutaredoxin"/>
    <property type="match status" value="1"/>
</dbReference>
<gene>
    <name evidence="4" type="ORF">JMJ77_010172</name>
</gene>
<reference evidence="4" key="1">
    <citation type="submission" date="2021-05" db="EMBL/GenBank/DDBJ databases">
        <title>Comparative genomics of three Colletotrichum scovillei strains and genetic complementation revealed genes involved fungal growth and virulence on chili pepper.</title>
        <authorList>
            <person name="Hsieh D.-K."/>
            <person name="Chuang S.-C."/>
            <person name="Chen C.-Y."/>
            <person name="Chao Y.-T."/>
            <person name="Lu M.-Y.J."/>
            <person name="Lee M.-H."/>
            <person name="Shih M.-C."/>
        </authorList>
    </citation>
    <scope>NUCLEOTIDE SEQUENCE</scope>
    <source>
        <strain evidence="4">Coll-153</strain>
    </source>
</reference>
<dbReference type="InterPro" id="IPR013766">
    <property type="entry name" value="Thioredoxin_domain"/>
</dbReference>
<dbReference type="EMBL" id="JAESDN010000013">
    <property type="protein sequence ID" value="KAG7042066.1"/>
    <property type="molecule type" value="Genomic_DNA"/>
</dbReference>
<organism evidence="4 5">
    <name type="scientific">Colletotrichum scovillei</name>
    <dbReference type="NCBI Taxonomy" id="1209932"/>
    <lineage>
        <taxon>Eukaryota</taxon>
        <taxon>Fungi</taxon>
        <taxon>Dikarya</taxon>
        <taxon>Ascomycota</taxon>
        <taxon>Pezizomycotina</taxon>
        <taxon>Sordariomycetes</taxon>
        <taxon>Hypocreomycetidae</taxon>
        <taxon>Glomerellales</taxon>
        <taxon>Glomerellaceae</taxon>
        <taxon>Colletotrichum</taxon>
        <taxon>Colletotrichum acutatum species complex</taxon>
    </lineage>
</organism>
<dbReference type="InterPro" id="IPR017937">
    <property type="entry name" value="Thioredoxin_CS"/>
</dbReference>
<name>A0A9P7QX90_9PEZI</name>
<dbReference type="AlphaFoldDB" id="A0A9P7QX90"/>
<dbReference type="CDD" id="cd02947">
    <property type="entry name" value="TRX_family"/>
    <property type="match status" value="1"/>
</dbReference>
<comment type="caution">
    <text evidence="4">The sequence shown here is derived from an EMBL/GenBank/DDBJ whole genome shotgun (WGS) entry which is preliminary data.</text>
</comment>
<dbReference type="PRINTS" id="PR00421">
    <property type="entry name" value="THIOREDOXIN"/>
</dbReference>
<dbReference type="Pfam" id="PF00085">
    <property type="entry name" value="Thioredoxin"/>
    <property type="match status" value="1"/>
</dbReference>
<keyword evidence="5" id="KW-1185">Reference proteome</keyword>
<feature type="domain" description="Thioredoxin" evidence="3">
    <location>
        <begin position="121"/>
        <end position="236"/>
    </location>
</feature>
<evidence type="ECO:0000313" key="5">
    <source>
        <dbReference type="Proteomes" id="UP000699042"/>
    </source>
</evidence>
<evidence type="ECO:0000313" key="4">
    <source>
        <dbReference type="EMBL" id="KAG7042066.1"/>
    </source>
</evidence>
<accession>A0A9P7QX90</accession>
<protein>
    <submittedName>
        <fullName evidence="4">Thioredoxin</fullName>
    </submittedName>
</protein>
<dbReference type="PROSITE" id="PS00194">
    <property type="entry name" value="THIOREDOXIN_1"/>
    <property type="match status" value="1"/>
</dbReference>
<evidence type="ECO:0000256" key="1">
    <source>
        <dbReference type="ARBA" id="ARBA00008987"/>
    </source>
</evidence>
<dbReference type="Proteomes" id="UP000699042">
    <property type="component" value="Unassembled WGS sequence"/>
</dbReference>
<comment type="similarity">
    <text evidence="1">Belongs to the thioredoxin family.</text>
</comment>
<dbReference type="InterPro" id="IPR036249">
    <property type="entry name" value="Thioredoxin-like_sf"/>
</dbReference>
<dbReference type="FunFam" id="3.40.30.10:FF:000245">
    <property type="entry name" value="Thioredoxin"/>
    <property type="match status" value="1"/>
</dbReference>
<sequence>MGEKTQFVTRDLSVFEGNLEGTVLRTPYLTGNAHSTQLGSTKSELSFPFLRSAPVNFCCITLSDSRPLLAQPHAFLPPSEVYSLISSHVTAQVPLLPSHMSTRLFRPLQRIATSSLSTTYRTFHSTSPNMVVHNVRNAEEWKATLKDNDVVLLDCFATWCGPCKAIAPILAQESEKPENQGIHFVKIDVDEVPDVSQELGIRAMPTFMFFKKQEKHQEIVGANPPALKKAIAAVVAEFQEEQTKAKAAAEKPAESTEAKPE</sequence>
<dbReference type="PROSITE" id="PS51352">
    <property type="entry name" value="THIOREDOXIN_2"/>
    <property type="match status" value="1"/>
</dbReference>
<evidence type="ECO:0000256" key="2">
    <source>
        <dbReference type="ARBA" id="ARBA00023157"/>
    </source>
</evidence>
<evidence type="ECO:0000259" key="3">
    <source>
        <dbReference type="PROSITE" id="PS51352"/>
    </source>
</evidence>
<proteinExistence type="inferred from homology"/>
<dbReference type="PANTHER" id="PTHR46115">
    <property type="entry name" value="THIOREDOXIN-LIKE PROTEIN 1"/>
    <property type="match status" value="1"/>
</dbReference>
<dbReference type="SUPFAM" id="SSF52833">
    <property type="entry name" value="Thioredoxin-like"/>
    <property type="match status" value="1"/>
</dbReference>
<keyword evidence="2" id="KW-1015">Disulfide bond</keyword>